<feature type="domain" description="MATH" evidence="2">
    <location>
        <begin position="70"/>
        <end position="202"/>
    </location>
</feature>
<keyword evidence="4" id="KW-1185">Reference proteome</keyword>
<evidence type="ECO:0000256" key="1">
    <source>
        <dbReference type="ARBA" id="ARBA00004906"/>
    </source>
</evidence>
<evidence type="ECO:0000313" key="3">
    <source>
        <dbReference type="EMBL" id="GFP88496.1"/>
    </source>
</evidence>
<dbReference type="Gene3D" id="2.60.210.10">
    <property type="entry name" value="Apoptosis, Tumor Necrosis Factor Receptor Associated Protein 2, Chain A"/>
    <property type="match status" value="1"/>
</dbReference>
<proteinExistence type="predicted"/>
<name>A0A830BNS0_9LAMI</name>
<evidence type="ECO:0000313" key="4">
    <source>
        <dbReference type="Proteomes" id="UP000653305"/>
    </source>
</evidence>
<evidence type="ECO:0000259" key="2">
    <source>
        <dbReference type="PROSITE" id="PS50144"/>
    </source>
</evidence>
<protein>
    <submittedName>
        <fullName evidence="3">BTB/POZ and math domain-containing protein 4</fullName>
    </submittedName>
</protein>
<sequence length="278" mass="32057">MSYSIAALVKQDSFNYLRENCPLLLNEMDNYVTETMKKSSTSLHVIDSSMLKSEEDDSESASVTIRRMETGSHDWPVKKYSVLRKEIGVSRFIMSDEFTSCGHRWKIRLYPYGTKDDDRMYGHASLFLAPWDEECSSVFVQVLAELYLLDQSGKGDHWVQDLVKVAFVKHGLMSGHDNYIKRRMLESLIYLKDDCLAIRCKIRVFTCQIQTLPLIRVPESNIGMDFGKLLESRESADVSFKVGDEIFWAHKWILVASSPLSWNLKDVNTLDNLARHCF</sequence>
<reference evidence="3" key="1">
    <citation type="submission" date="2020-07" db="EMBL/GenBank/DDBJ databases">
        <title>Ethylene signaling mediates host invasion by parasitic plants.</title>
        <authorList>
            <person name="Yoshida S."/>
        </authorList>
    </citation>
    <scope>NUCLEOTIDE SEQUENCE</scope>
    <source>
        <strain evidence="3">Okayama</strain>
    </source>
</reference>
<dbReference type="Proteomes" id="UP000653305">
    <property type="component" value="Unassembled WGS sequence"/>
</dbReference>
<dbReference type="SUPFAM" id="SSF54695">
    <property type="entry name" value="POZ domain"/>
    <property type="match status" value="1"/>
</dbReference>
<dbReference type="InterPro" id="IPR011333">
    <property type="entry name" value="SKP1/BTB/POZ_sf"/>
</dbReference>
<dbReference type="InterPro" id="IPR008974">
    <property type="entry name" value="TRAF-like"/>
</dbReference>
<organism evidence="3 4">
    <name type="scientific">Phtheirospermum japonicum</name>
    <dbReference type="NCBI Taxonomy" id="374723"/>
    <lineage>
        <taxon>Eukaryota</taxon>
        <taxon>Viridiplantae</taxon>
        <taxon>Streptophyta</taxon>
        <taxon>Embryophyta</taxon>
        <taxon>Tracheophyta</taxon>
        <taxon>Spermatophyta</taxon>
        <taxon>Magnoliopsida</taxon>
        <taxon>eudicotyledons</taxon>
        <taxon>Gunneridae</taxon>
        <taxon>Pentapetalae</taxon>
        <taxon>asterids</taxon>
        <taxon>lamiids</taxon>
        <taxon>Lamiales</taxon>
        <taxon>Orobanchaceae</taxon>
        <taxon>Orobanchaceae incertae sedis</taxon>
        <taxon>Phtheirospermum</taxon>
    </lineage>
</organism>
<accession>A0A830BNS0</accession>
<dbReference type="SUPFAM" id="SSF49599">
    <property type="entry name" value="TRAF domain-like"/>
    <property type="match status" value="1"/>
</dbReference>
<dbReference type="Gene3D" id="3.30.710.10">
    <property type="entry name" value="Potassium Channel Kv1.1, Chain A"/>
    <property type="match status" value="1"/>
</dbReference>
<dbReference type="Pfam" id="PF00651">
    <property type="entry name" value="BTB"/>
    <property type="match status" value="1"/>
</dbReference>
<dbReference type="InterPro" id="IPR045005">
    <property type="entry name" value="BPM1-6"/>
</dbReference>
<dbReference type="Pfam" id="PF22486">
    <property type="entry name" value="MATH_2"/>
    <property type="match status" value="1"/>
</dbReference>
<comment type="pathway">
    <text evidence="1">Protein modification; protein ubiquitination.</text>
</comment>
<dbReference type="EMBL" id="BMAC01000168">
    <property type="protein sequence ID" value="GFP88496.1"/>
    <property type="molecule type" value="Genomic_DNA"/>
</dbReference>
<dbReference type="GO" id="GO:0016567">
    <property type="term" value="P:protein ubiquitination"/>
    <property type="evidence" value="ECO:0007669"/>
    <property type="project" value="InterPro"/>
</dbReference>
<gene>
    <name evidence="3" type="ORF">PHJA_000993300</name>
</gene>
<dbReference type="InterPro" id="IPR000210">
    <property type="entry name" value="BTB/POZ_dom"/>
</dbReference>
<dbReference type="PANTHER" id="PTHR26379">
    <property type="entry name" value="BTB/POZ AND MATH DOMAIN-CONTAINING PROTEIN 1"/>
    <property type="match status" value="1"/>
</dbReference>
<dbReference type="CDD" id="cd00121">
    <property type="entry name" value="MATH"/>
    <property type="match status" value="1"/>
</dbReference>
<dbReference type="InterPro" id="IPR002083">
    <property type="entry name" value="MATH/TRAF_dom"/>
</dbReference>
<comment type="caution">
    <text evidence="3">The sequence shown here is derived from an EMBL/GenBank/DDBJ whole genome shotgun (WGS) entry which is preliminary data.</text>
</comment>
<dbReference type="PROSITE" id="PS50144">
    <property type="entry name" value="MATH"/>
    <property type="match status" value="1"/>
</dbReference>
<dbReference type="AlphaFoldDB" id="A0A830BNS0"/>
<dbReference type="PANTHER" id="PTHR26379:SF466">
    <property type="entry name" value="BTB_POZ AND MATH DOMAIN-CONTAINING PROTEIN 4"/>
    <property type="match status" value="1"/>
</dbReference>
<dbReference type="OrthoDB" id="637933at2759"/>